<dbReference type="Proteomes" id="UP000593579">
    <property type="component" value="Unassembled WGS sequence"/>
</dbReference>
<evidence type="ECO:0000313" key="1">
    <source>
        <dbReference type="EMBL" id="MBA0732492.1"/>
    </source>
</evidence>
<gene>
    <name evidence="1" type="ORF">Gogos_016579</name>
</gene>
<organism evidence="1 2">
    <name type="scientific">Gossypium gossypioides</name>
    <name type="common">Mexican cotton</name>
    <name type="synonym">Selera gossypioides</name>
    <dbReference type="NCBI Taxonomy" id="34282"/>
    <lineage>
        <taxon>Eukaryota</taxon>
        <taxon>Viridiplantae</taxon>
        <taxon>Streptophyta</taxon>
        <taxon>Embryophyta</taxon>
        <taxon>Tracheophyta</taxon>
        <taxon>Spermatophyta</taxon>
        <taxon>Magnoliopsida</taxon>
        <taxon>eudicotyledons</taxon>
        <taxon>Gunneridae</taxon>
        <taxon>Pentapetalae</taxon>
        <taxon>rosids</taxon>
        <taxon>malvids</taxon>
        <taxon>Malvales</taxon>
        <taxon>Malvaceae</taxon>
        <taxon>Malvoideae</taxon>
        <taxon>Gossypium</taxon>
    </lineage>
</organism>
<reference evidence="1 2" key="1">
    <citation type="journal article" date="2019" name="Genome Biol. Evol.">
        <title>Insights into the evolution of the New World diploid cottons (Gossypium, subgenus Houzingenia) based on genome sequencing.</title>
        <authorList>
            <person name="Grover C.E."/>
            <person name="Arick M.A. 2nd"/>
            <person name="Thrash A."/>
            <person name="Conover J.L."/>
            <person name="Sanders W.S."/>
            <person name="Peterson D.G."/>
            <person name="Frelichowski J.E."/>
            <person name="Scheffler J.A."/>
            <person name="Scheffler B.E."/>
            <person name="Wendel J.F."/>
        </authorList>
    </citation>
    <scope>NUCLEOTIDE SEQUENCE [LARGE SCALE GENOMIC DNA]</scope>
    <source>
        <strain evidence="1">5</strain>
        <tissue evidence="1">Leaf</tissue>
    </source>
</reference>
<accession>A0A7J9B8I7</accession>
<name>A0A7J9B8I7_GOSGO</name>
<proteinExistence type="predicted"/>
<dbReference type="AlphaFoldDB" id="A0A7J9B8I7"/>
<dbReference type="EMBL" id="JABEZY010000001">
    <property type="protein sequence ID" value="MBA0732492.1"/>
    <property type="molecule type" value="Genomic_DNA"/>
</dbReference>
<protein>
    <submittedName>
        <fullName evidence="1">Uncharacterized protein</fullName>
    </submittedName>
</protein>
<sequence length="38" mass="4703">MLRRASIMMICIYRKFMAIRSRRRFGRILMGRKRLQSV</sequence>
<evidence type="ECO:0000313" key="2">
    <source>
        <dbReference type="Proteomes" id="UP000593579"/>
    </source>
</evidence>
<comment type="caution">
    <text evidence="1">The sequence shown here is derived from an EMBL/GenBank/DDBJ whole genome shotgun (WGS) entry which is preliminary data.</text>
</comment>
<dbReference type="OrthoDB" id="957059at2759"/>
<keyword evidence="2" id="KW-1185">Reference proteome</keyword>